<dbReference type="InterPro" id="IPR002646">
    <property type="entry name" value="PolA_pol_head_dom"/>
</dbReference>
<evidence type="ECO:0000259" key="10">
    <source>
        <dbReference type="Pfam" id="PF01743"/>
    </source>
</evidence>
<keyword evidence="6" id="KW-0067">ATP-binding</keyword>
<keyword evidence="7" id="KW-0460">Magnesium</keyword>
<dbReference type="Pfam" id="PF01743">
    <property type="entry name" value="PolyA_pol"/>
    <property type="match status" value="1"/>
</dbReference>
<dbReference type="EC" id="3.1.3.-" evidence="12"/>
<proteinExistence type="inferred from homology"/>
<evidence type="ECO:0000256" key="7">
    <source>
        <dbReference type="ARBA" id="ARBA00022842"/>
    </source>
</evidence>
<evidence type="ECO:0000256" key="1">
    <source>
        <dbReference type="ARBA" id="ARBA00022679"/>
    </source>
</evidence>
<dbReference type="CDD" id="cd05398">
    <property type="entry name" value="NT_ClassII-CCAase"/>
    <property type="match status" value="1"/>
</dbReference>
<dbReference type="AlphaFoldDB" id="A0A852WNW3"/>
<evidence type="ECO:0000256" key="9">
    <source>
        <dbReference type="RuleBase" id="RU003953"/>
    </source>
</evidence>
<dbReference type="PANTHER" id="PTHR47545:SF1">
    <property type="entry name" value="MULTIFUNCTIONAL CCA PROTEIN"/>
    <property type="match status" value="1"/>
</dbReference>
<keyword evidence="8 9" id="KW-0694">RNA-binding</keyword>
<evidence type="ECO:0000256" key="4">
    <source>
        <dbReference type="ARBA" id="ARBA00022723"/>
    </source>
</evidence>
<sequence length="474" mass="50902">MTSIDLVPLTPAAAAVVEAIADAGGRPLLVGGLVRDALLGHPSKDVDVEVHGLTDIRKLTNRLSKLGSVDHRGQAFGVLALNLDGEDFDVSFPRRDSLTGAGHRGFDIHVDPSLSMEEAFGRRDFTINAMGWDPINGELIDLYGGVPDLEAGILRHTTSAFREDPLRVLRAVQFAGRFGFGLAPETVAECQDVTDSIVGAGGLRMVVSIERVWEEWRKLARRGTHWPNAMQALADTGMIRFSPELAATRGVQQDPGWHAEGDVWTHLALAAEQAALNAERDDLSASDREVAVLGALVHDLGKVTHTQLTGGRITSRGHAAAGVAPASAFLRSIGAPHQLVVRILPIVREHMSHVGIDRPSPSQVRRLIRRLGSNGAGASIRDWARVVDADCAGRGPSAKESPAHLWLQVAADTTIGETPRTGILTGQHLIMRGYTPGPGFKPILAAALEAQDDGMIHDEESARLWLDRHEGLAR</sequence>
<feature type="domain" description="HD" evidence="11">
    <location>
        <begin position="264"/>
        <end position="353"/>
    </location>
</feature>
<dbReference type="Gene3D" id="1.10.3090.10">
    <property type="entry name" value="cca-adding enzyme, domain 2"/>
    <property type="match status" value="1"/>
</dbReference>
<evidence type="ECO:0000256" key="3">
    <source>
        <dbReference type="ARBA" id="ARBA00022695"/>
    </source>
</evidence>
<name>A0A852WNW3_9MICO</name>
<keyword evidence="12" id="KW-0378">Hydrolase</keyword>
<keyword evidence="1 9" id="KW-0808">Transferase</keyword>
<dbReference type="Gene3D" id="3.30.460.10">
    <property type="entry name" value="Beta Polymerase, domain 2"/>
    <property type="match status" value="1"/>
</dbReference>
<evidence type="ECO:0000259" key="11">
    <source>
        <dbReference type="Pfam" id="PF01966"/>
    </source>
</evidence>
<dbReference type="SUPFAM" id="SSF81891">
    <property type="entry name" value="Poly A polymerase C-terminal region-like"/>
    <property type="match status" value="1"/>
</dbReference>
<evidence type="ECO:0000313" key="13">
    <source>
        <dbReference type="Proteomes" id="UP000549066"/>
    </source>
</evidence>
<dbReference type="EC" id="3.1.4.-" evidence="12"/>
<keyword evidence="4" id="KW-0479">Metal-binding</keyword>
<feature type="domain" description="Poly A polymerase head" evidence="10">
    <location>
        <begin position="29"/>
        <end position="155"/>
    </location>
</feature>
<dbReference type="GO" id="GO:0046872">
    <property type="term" value="F:metal ion binding"/>
    <property type="evidence" value="ECO:0007669"/>
    <property type="project" value="UniProtKB-KW"/>
</dbReference>
<organism evidence="12 13">
    <name type="scientific">Agromyces hippuratus</name>
    <dbReference type="NCBI Taxonomy" id="286438"/>
    <lineage>
        <taxon>Bacteria</taxon>
        <taxon>Bacillati</taxon>
        <taxon>Actinomycetota</taxon>
        <taxon>Actinomycetes</taxon>
        <taxon>Micrococcales</taxon>
        <taxon>Microbacteriaceae</taxon>
        <taxon>Agromyces</taxon>
    </lineage>
</organism>
<dbReference type="InterPro" id="IPR006674">
    <property type="entry name" value="HD_domain"/>
</dbReference>
<comment type="caution">
    <text evidence="12">The sequence shown here is derived from an EMBL/GenBank/DDBJ whole genome shotgun (WGS) entry which is preliminary data.</text>
</comment>
<dbReference type="SUPFAM" id="SSF81301">
    <property type="entry name" value="Nucleotidyltransferase"/>
    <property type="match status" value="1"/>
</dbReference>
<dbReference type="EC" id="2.7.7.72" evidence="12"/>
<dbReference type="GO" id="GO:0005524">
    <property type="term" value="F:ATP binding"/>
    <property type="evidence" value="ECO:0007669"/>
    <property type="project" value="UniProtKB-KW"/>
</dbReference>
<reference evidence="12 13" key="1">
    <citation type="submission" date="2020-07" db="EMBL/GenBank/DDBJ databases">
        <title>Sequencing the genomes of 1000 actinobacteria strains.</title>
        <authorList>
            <person name="Klenk H.-P."/>
        </authorList>
    </citation>
    <scope>NUCLEOTIDE SEQUENCE [LARGE SCALE GENOMIC DNA]</scope>
    <source>
        <strain evidence="12 13">DSM 8598</strain>
    </source>
</reference>
<dbReference type="GO" id="GO:0008033">
    <property type="term" value="P:tRNA processing"/>
    <property type="evidence" value="ECO:0007669"/>
    <property type="project" value="UniProtKB-KW"/>
</dbReference>
<keyword evidence="2" id="KW-0819">tRNA processing</keyword>
<dbReference type="EMBL" id="JACCFI010000001">
    <property type="protein sequence ID" value="NYG19629.1"/>
    <property type="molecule type" value="Genomic_DNA"/>
</dbReference>
<dbReference type="InterPro" id="IPR043519">
    <property type="entry name" value="NT_sf"/>
</dbReference>
<evidence type="ECO:0000256" key="2">
    <source>
        <dbReference type="ARBA" id="ARBA00022694"/>
    </source>
</evidence>
<keyword evidence="13" id="KW-1185">Reference proteome</keyword>
<dbReference type="GO" id="GO:0016787">
    <property type="term" value="F:hydrolase activity"/>
    <property type="evidence" value="ECO:0007669"/>
    <property type="project" value="UniProtKB-KW"/>
</dbReference>
<dbReference type="Proteomes" id="UP000549066">
    <property type="component" value="Unassembled WGS sequence"/>
</dbReference>
<dbReference type="GO" id="GO:0004810">
    <property type="term" value="F:CCA tRNA nucleotidyltransferase activity"/>
    <property type="evidence" value="ECO:0007669"/>
    <property type="project" value="UniProtKB-EC"/>
</dbReference>
<evidence type="ECO:0000256" key="6">
    <source>
        <dbReference type="ARBA" id="ARBA00022840"/>
    </source>
</evidence>
<dbReference type="PANTHER" id="PTHR47545">
    <property type="entry name" value="MULTIFUNCTIONAL CCA PROTEIN"/>
    <property type="match status" value="1"/>
</dbReference>
<evidence type="ECO:0000256" key="8">
    <source>
        <dbReference type="ARBA" id="ARBA00022884"/>
    </source>
</evidence>
<dbReference type="Pfam" id="PF01966">
    <property type="entry name" value="HD"/>
    <property type="match status" value="1"/>
</dbReference>
<evidence type="ECO:0000256" key="5">
    <source>
        <dbReference type="ARBA" id="ARBA00022741"/>
    </source>
</evidence>
<keyword evidence="5" id="KW-0547">Nucleotide-binding</keyword>
<comment type="similarity">
    <text evidence="9">Belongs to the tRNA nucleotidyltransferase/poly(A) polymerase family.</text>
</comment>
<evidence type="ECO:0000313" key="12">
    <source>
        <dbReference type="EMBL" id="NYG19629.1"/>
    </source>
</evidence>
<dbReference type="RefSeq" id="WP_179549881.1">
    <property type="nucleotide sequence ID" value="NZ_JACCFI010000001.1"/>
</dbReference>
<protein>
    <submittedName>
        <fullName evidence="12">tRNA nucleotidyltransferase (CCA-adding enzyme)</fullName>
        <ecNumber evidence="12">2.7.7.72</ecNumber>
        <ecNumber evidence="12">3.1.3.-</ecNumber>
        <ecNumber evidence="12">3.1.4.-</ecNumber>
    </submittedName>
</protein>
<gene>
    <name evidence="12" type="ORF">BJY17_000376</name>
</gene>
<accession>A0A852WNW3</accession>
<dbReference type="InterPro" id="IPR050124">
    <property type="entry name" value="tRNA_CCA-adding_enzyme"/>
</dbReference>
<keyword evidence="3 12" id="KW-0548">Nucleotidyltransferase</keyword>
<dbReference type="GO" id="GO:0003723">
    <property type="term" value="F:RNA binding"/>
    <property type="evidence" value="ECO:0007669"/>
    <property type="project" value="UniProtKB-KW"/>
</dbReference>